<feature type="compositionally biased region" description="Polar residues" evidence="10">
    <location>
        <begin position="1317"/>
        <end position="1326"/>
    </location>
</feature>
<dbReference type="GO" id="GO:0003676">
    <property type="term" value="F:nucleic acid binding"/>
    <property type="evidence" value="ECO:0007669"/>
    <property type="project" value="InterPro"/>
</dbReference>
<dbReference type="Gene3D" id="3.10.10.10">
    <property type="entry name" value="HIV Type 1 Reverse Transcriptase, subunit A, domain 1"/>
    <property type="match status" value="1"/>
</dbReference>
<dbReference type="Pfam" id="PF17921">
    <property type="entry name" value="Integrase_H2C2"/>
    <property type="match status" value="1"/>
</dbReference>
<dbReference type="Pfam" id="PF00665">
    <property type="entry name" value="rve"/>
    <property type="match status" value="1"/>
</dbReference>
<dbReference type="Pfam" id="PF17919">
    <property type="entry name" value="RT_RNaseH_2"/>
    <property type="match status" value="1"/>
</dbReference>
<dbReference type="EMBL" id="KK117629">
    <property type="protein sequence ID" value="KFM71016.1"/>
    <property type="molecule type" value="Genomic_DNA"/>
</dbReference>
<sequence length="1351" mass="155976">MQRRVVEPVKEPELDLSHLTLEESQAIQQVVSTFSNLFSERPGNCQIVTHDIQLTCNKPCKAKPYRYDKQKELIIEEHINEMLQNQIISPINSDYASPVVLCRKKNDFPPSDKKAWRFAIDYRKLNSITKFPVYPLPVIEEIIRKIKSTRYMTTLDLTSGYYQIAMKPEDIHKTAFITKSGTYAFLRMPFGLCGAPSTFQRAMDIVLKPVLGKSTLIYLDDIIITSSSLEQHIKDLQEVFSLLKEAGLTINASKCKFATKELKYLGYKISQKGIETQDSKIKAIKSFPPPKTAKKLSSFLGLCSYYRSFIKDFANIVEPLLVLKRKKSKFTWTAEANTAFEKLKEALINAPVLKFPEGDENLEIAADASDYAIGAVLMQKGHPLAFFSKTLNATQRNYTATERETLAVLMAVQKFRVHFGKAPVTVFSDHAAVGRLYSGKNLTPRLIRWALKLQEYNLIIKYKPGKENNVADALSRIKLDDEGNELKCTVLTSKIIDSRETIIAELKADPEFGNIYAYLKDPDNFENPDVAAIRSRAQNYEIIDNLLFYTKSTNENFEYRPVIPASLRLSILKELHDAPTSGHLGIRKTIKRVREAVYFPQLYKIVTAYVRSCKQCQLINDINYSPAGYLNSIRATFPNEILGIDLLGPFPQSELNKNRYLLVIVDHFSKWTEIVALKRASAKTVADAFLHRYIFKYGAPIKVISDNGKQFVSQIFENICSGLGIRHIKMVPYRPQANIAERVNKNIVKIIRSYVSTHHKRWDGYIDELAYALRTAIHDSTGKTPAELFLGRKLITPLDKLFFVQQREQEFRQKDVQKLIHEAVKNSDMARNRQQIYYNRKRREADFKVGDKVLKRKFCLSNAPEYFSAKLAPRFEGPYIIQEIKGAILYLKNERGETCKASPDQVKKFYEKNDFEVLKSFLQDSSSQQFEGPEARPSAPPPKKQRTAEEPKKQRTAEEPKKQRITEEQSPSTSYARIPKRRTENLQTPAEKKVKRTTTSRKKSLQDSKRKKPVTRSHNRKAESTQPRPVPDIQRETRPPILRKKRQRERKDFNQQKKFKQERKPEAPRNNHPGAKRKRQEPEYQHPKRPARRGQKRKPMEESQRSQRRRLTAMNSLTWTEFCEKRMTEFQASKKGLESHFQLYPVPERQKVAIATSALKGQAALWWKNIGKFLLGEFGGQEYTFENFKESLLKAFPIVKDRAKLEAELYSFYQRNIEELTEFILRKIKLVNMLYGKKADNEVIEIILPRLLPAVQDFMEIRNPSSLQELFELAVKFQNRRIAEKSRMAAYPQGSRRQFSNLAADRTKYSYGGKSYQAKSPKNEGQSAKKKFEKNRPRTQKTEGQKKALND</sequence>
<dbReference type="FunFam" id="3.10.10.10:FF:000007">
    <property type="entry name" value="Retrovirus-related Pol polyprotein from transposon 17.6-like Protein"/>
    <property type="match status" value="1"/>
</dbReference>
<dbReference type="GO" id="GO:0015074">
    <property type="term" value="P:DNA integration"/>
    <property type="evidence" value="ECO:0007669"/>
    <property type="project" value="InterPro"/>
</dbReference>
<dbReference type="Gene3D" id="3.30.70.270">
    <property type="match status" value="2"/>
</dbReference>
<evidence type="ECO:0000313" key="13">
    <source>
        <dbReference type="EMBL" id="KFM71016.1"/>
    </source>
</evidence>
<evidence type="ECO:0000259" key="12">
    <source>
        <dbReference type="PROSITE" id="PS50994"/>
    </source>
</evidence>
<evidence type="ECO:0000256" key="6">
    <source>
        <dbReference type="ARBA" id="ARBA00022759"/>
    </source>
</evidence>
<reference evidence="13 14" key="1">
    <citation type="submission" date="2013-11" db="EMBL/GenBank/DDBJ databases">
        <title>Genome sequencing of Stegodyphus mimosarum.</title>
        <authorList>
            <person name="Bechsgaard J."/>
        </authorList>
    </citation>
    <scope>NUCLEOTIDE SEQUENCE [LARGE SCALE GENOMIC DNA]</scope>
</reference>
<keyword evidence="8" id="KW-0695">RNA-directed DNA polymerase</keyword>
<dbReference type="GO" id="GO:0008233">
    <property type="term" value="F:peptidase activity"/>
    <property type="evidence" value="ECO:0007669"/>
    <property type="project" value="UniProtKB-KW"/>
</dbReference>
<feature type="non-terminal residue" evidence="13">
    <location>
        <position position="1351"/>
    </location>
</feature>
<keyword evidence="7" id="KW-0378">Hydrolase</keyword>
<dbReference type="InterPro" id="IPR036397">
    <property type="entry name" value="RNaseH_sf"/>
</dbReference>
<dbReference type="Pfam" id="PF00078">
    <property type="entry name" value="RVT_1"/>
    <property type="match status" value="1"/>
</dbReference>
<keyword evidence="14" id="KW-1185">Reference proteome</keyword>
<protein>
    <recommendedName>
        <fullName evidence="1">RNA-directed DNA polymerase</fullName>
        <ecNumber evidence="1">2.7.7.49</ecNumber>
    </recommendedName>
</protein>
<proteinExistence type="predicted"/>
<dbReference type="Proteomes" id="UP000054359">
    <property type="component" value="Unassembled WGS sequence"/>
</dbReference>
<organism evidence="13 14">
    <name type="scientific">Stegodyphus mimosarum</name>
    <name type="common">African social velvet spider</name>
    <dbReference type="NCBI Taxonomy" id="407821"/>
    <lineage>
        <taxon>Eukaryota</taxon>
        <taxon>Metazoa</taxon>
        <taxon>Ecdysozoa</taxon>
        <taxon>Arthropoda</taxon>
        <taxon>Chelicerata</taxon>
        <taxon>Arachnida</taxon>
        <taxon>Araneae</taxon>
        <taxon>Araneomorphae</taxon>
        <taxon>Entelegynae</taxon>
        <taxon>Eresoidea</taxon>
        <taxon>Eresidae</taxon>
        <taxon>Stegodyphus</taxon>
    </lineage>
</organism>
<dbReference type="OMA" id="HMTERIN"/>
<evidence type="ECO:0000313" key="14">
    <source>
        <dbReference type="Proteomes" id="UP000054359"/>
    </source>
</evidence>
<dbReference type="InterPro" id="IPR043128">
    <property type="entry name" value="Rev_trsase/Diguanyl_cyclase"/>
</dbReference>
<keyword evidence="5" id="KW-0540">Nuclease</keyword>
<dbReference type="FunFam" id="3.30.70.270:FF:000020">
    <property type="entry name" value="Transposon Tf2-6 polyprotein-like Protein"/>
    <property type="match status" value="1"/>
</dbReference>
<dbReference type="GO" id="GO:0042575">
    <property type="term" value="C:DNA polymerase complex"/>
    <property type="evidence" value="ECO:0007669"/>
    <property type="project" value="UniProtKB-ARBA"/>
</dbReference>
<dbReference type="STRING" id="407821.A0A087U0X7"/>
<evidence type="ECO:0000256" key="5">
    <source>
        <dbReference type="ARBA" id="ARBA00022722"/>
    </source>
</evidence>
<dbReference type="Gene3D" id="3.30.420.10">
    <property type="entry name" value="Ribonuclease H-like superfamily/Ribonuclease H"/>
    <property type="match status" value="1"/>
</dbReference>
<dbReference type="SUPFAM" id="SSF53098">
    <property type="entry name" value="Ribonuclease H-like"/>
    <property type="match status" value="1"/>
</dbReference>
<evidence type="ECO:0000256" key="9">
    <source>
        <dbReference type="ARBA" id="ARBA00023268"/>
    </source>
</evidence>
<dbReference type="InterPro" id="IPR041588">
    <property type="entry name" value="Integrase_H2C2"/>
</dbReference>
<dbReference type="EC" id="2.7.7.49" evidence="1"/>
<dbReference type="Gene3D" id="1.10.340.70">
    <property type="match status" value="1"/>
</dbReference>
<dbReference type="OrthoDB" id="6418967at2759"/>
<feature type="domain" description="Integrase catalytic" evidence="12">
    <location>
        <begin position="634"/>
        <end position="793"/>
    </location>
</feature>
<dbReference type="SUPFAM" id="SSF56672">
    <property type="entry name" value="DNA/RNA polymerases"/>
    <property type="match status" value="1"/>
</dbReference>
<dbReference type="InterPro" id="IPR050951">
    <property type="entry name" value="Retrovirus_Pol_polyprotein"/>
</dbReference>
<dbReference type="GO" id="GO:0006508">
    <property type="term" value="P:proteolysis"/>
    <property type="evidence" value="ECO:0007669"/>
    <property type="project" value="UniProtKB-KW"/>
</dbReference>
<evidence type="ECO:0000256" key="2">
    <source>
        <dbReference type="ARBA" id="ARBA00022670"/>
    </source>
</evidence>
<dbReference type="FunFam" id="3.30.420.10:FF:000032">
    <property type="entry name" value="Retrovirus-related Pol polyprotein from transposon 297-like Protein"/>
    <property type="match status" value="1"/>
</dbReference>
<evidence type="ECO:0000256" key="3">
    <source>
        <dbReference type="ARBA" id="ARBA00022679"/>
    </source>
</evidence>
<evidence type="ECO:0000256" key="1">
    <source>
        <dbReference type="ARBA" id="ARBA00012493"/>
    </source>
</evidence>
<keyword evidence="9" id="KW-0511">Multifunctional enzyme</keyword>
<name>A0A087U0X7_STEMI</name>
<gene>
    <name evidence="13" type="ORF">X975_26387</name>
</gene>
<dbReference type="GO" id="GO:0004519">
    <property type="term" value="F:endonuclease activity"/>
    <property type="evidence" value="ECO:0007669"/>
    <property type="project" value="UniProtKB-KW"/>
</dbReference>
<feature type="compositionally biased region" description="Basic and acidic residues" evidence="10">
    <location>
        <begin position="1334"/>
        <end position="1351"/>
    </location>
</feature>
<dbReference type="InterPro" id="IPR041577">
    <property type="entry name" value="RT_RNaseH_2"/>
</dbReference>
<keyword evidence="4" id="KW-0548">Nucleotidyltransferase</keyword>
<dbReference type="InterPro" id="IPR043502">
    <property type="entry name" value="DNA/RNA_pol_sf"/>
</dbReference>
<evidence type="ECO:0000256" key="10">
    <source>
        <dbReference type="SAM" id="MobiDB-lite"/>
    </source>
</evidence>
<dbReference type="PANTHER" id="PTHR37984:SF5">
    <property type="entry name" value="PROTEIN NYNRIN-LIKE"/>
    <property type="match status" value="1"/>
</dbReference>
<evidence type="ECO:0000256" key="8">
    <source>
        <dbReference type="ARBA" id="ARBA00022918"/>
    </source>
</evidence>
<feature type="compositionally biased region" description="Basic residues" evidence="10">
    <location>
        <begin position="1087"/>
        <end position="1097"/>
    </location>
</feature>
<evidence type="ECO:0000256" key="4">
    <source>
        <dbReference type="ARBA" id="ARBA00022695"/>
    </source>
</evidence>
<feature type="domain" description="Reverse transcriptase" evidence="11">
    <location>
        <begin position="83"/>
        <end position="269"/>
    </location>
</feature>
<evidence type="ECO:0000256" key="7">
    <source>
        <dbReference type="ARBA" id="ARBA00022801"/>
    </source>
</evidence>
<evidence type="ECO:0000259" key="11">
    <source>
        <dbReference type="PROSITE" id="PS50878"/>
    </source>
</evidence>
<dbReference type="InterPro" id="IPR001584">
    <property type="entry name" value="Integrase_cat-core"/>
</dbReference>
<dbReference type="FunFam" id="1.10.340.70:FF:000001">
    <property type="entry name" value="Retrovirus-related Pol polyprotein from transposon gypsy-like Protein"/>
    <property type="match status" value="1"/>
</dbReference>
<feature type="region of interest" description="Disordered" evidence="10">
    <location>
        <begin position="1310"/>
        <end position="1351"/>
    </location>
</feature>
<keyword evidence="2" id="KW-0645">Protease</keyword>
<keyword evidence="3" id="KW-0808">Transferase</keyword>
<dbReference type="PROSITE" id="PS50994">
    <property type="entry name" value="INTEGRASE"/>
    <property type="match status" value="1"/>
</dbReference>
<keyword evidence="6" id="KW-0255">Endonuclease</keyword>
<dbReference type="PANTHER" id="PTHR37984">
    <property type="entry name" value="PROTEIN CBG26694"/>
    <property type="match status" value="1"/>
</dbReference>
<accession>A0A087U0X7</accession>
<dbReference type="CDD" id="cd01647">
    <property type="entry name" value="RT_LTR"/>
    <property type="match status" value="1"/>
</dbReference>
<dbReference type="PROSITE" id="PS50878">
    <property type="entry name" value="RT_POL"/>
    <property type="match status" value="1"/>
</dbReference>
<dbReference type="InterPro" id="IPR000477">
    <property type="entry name" value="RT_dom"/>
</dbReference>
<dbReference type="InterPro" id="IPR012337">
    <property type="entry name" value="RNaseH-like_sf"/>
</dbReference>
<dbReference type="GO" id="GO:0003964">
    <property type="term" value="F:RNA-directed DNA polymerase activity"/>
    <property type="evidence" value="ECO:0007669"/>
    <property type="project" value="UniProtKB-KW"/>
</dbReference>
<dbReference type="CDD" id="cd09274">
    <property type="entry name" value="RNase_HI_RT_Ty3"/>
    <property type="match status" value="1"/>
</dbReference>
<feature type="compositionally biased region" description="Basic residues" evidence="10">
    <location>
        <begin position="993"/>
        <end position="1019"/>
    </location>
</feature>
<feature type="region of interest" description="Disordered" evidence="10">
    <location>
        <begin position="926"/>
        <end position="1111"/>
    </location>
</feature>
<feature type="compositionally biased region" description="Basic and acidic residues" evidence="10">
    <location>
        <begin position="946"/>
        <end position="967"/>
    </location>
</feature>